<dbReference type="CDD" id="cd00207">
    <property type="entry name" value="fer2"/>
    <property type="match status" value="1"/>
</dbReference>
<dbReference type="SUPFAM" id="SSF54292">
    <property type="entry name" value="2Fe-2S ferredoxin-like"/>
    <property type="match status" value="1"/>
</dbReference>
<evidence type="ECO:0000256" key="2">
    <source>
        <dbReference type="ARBA" id="ARBA00022714"/>
    </source>
</evidence>
<dbReference type="InterPro" id="IPR001055">
    <property type="entry name" value="Adrenodoxin-like"/>
</dbReference>
<reference evidence="8 9" key="1">
    <citation type="journal article" date="2014" name="Genome Announc.">
        <title>Draft Genome Sequence of the Haloacid-Degrading Burkholderia caribensis Strain MBA4.</title>
        <authorList>
            <person name="Pan Y."/>
            <person name="Kong K.F."/>
            <person name="Tsang J.S."/>
        </authorList>
    </citation>
    <scope>NUCLEOTIDE SEQUENCE [LARGE SCALE GENOMIC DNA]</scope>
    <source>
        <strain evidence="8 9">MBA4</strain>
    </source>
</reference>
<evidence type="ECO:0000313" key="8">
    <source>
        <dbReference type="EMBL" id="ALL67393.1"/>
    </source>
</evidence>
<comment type="similarity">
    <text evidence="1">Belongs to the adrenodoxin/putidaredoxin family.</text>
</comment>
<evidence type="ECO:0000256" key="6">
    <source>
        <dbReference type="ARBA" id="ARBA00034078"/>
    </source>
</evidence>
<dbReference type="PANTHER" id="PTHR23426">
    <property type="entry name" value="FERREDOXIN/ADRENODOXIN"/>
    <property type="match status" value="1"/>
</dbReference>
<evidence type="ECO:0000256" key="4">
    <source>
        <dbReference type="ARBA" id="ARBA00023004"/>
    </source>
</evidence>
<evidence type="ECO:0000256" key="3">
    <source>
        <dbReference type="ARBA" id="ARBA00022723"/>
    </source>
</evidence>
<dbReference type="Proteomes" id="UP000019146">
    <property type="component" value="Chromosome 2"/>
</dbReference>
<dbReference type="InterPro" id="IPR001041">
    <property type="entry name" value="2Fe-2S_ferredoxin-type"/>
</dbReference>
<dbReference type="GO" id="GO:0005829">
    <property type="term" value="C:cytosol"/>
    <property type="evidence" value="ECO:0007669"/>
    <property type="project" value="TreeGrafter"/>
</dbReference>
<keyword evidence="4" id="KW-0408">Iron</keyword>
<feature type="domain" description="2Fe-2S ferredoxin-type" evidence="7">
    <location>
        <begin position="2"/>
        <end position="106"/>
    </location>
</feature>
<dbReference type="PRINTS" id="PR00355">
    <property type="entry name" value="ADRENODOXIN"/>
</dbReference>
<evidence type="ECO:0000256" key="5">
    <source>
        <dbReference type="ARBA" id="ARBA00023014"/>
    </source>
</evidence>
<name>A0A0P0RFF8_9BURK</name>
<protein>
    <submittedName>
        <fullName evidence="8">Ferredoxin, 2Fe-2S</fullName>
    </submittedName>
</protein>
<proteinExistence type="inferred from homology"/>
<dbReference type="InterPro" id="IPR012675">
    <property type="entry name" value="Beta-grasp_dom_sf"/>
</dbReference>
<dbReference type="Pfam" id="PF00111">
    <property type="entry name" value="Fer2"/>
    <property type="match status" value="1"/>
</dbReference>
<dbReference type="PANTHER" id="PTHR23426:SF65">
    <property type="entry name" value="FERREDOXIN-2, MITOCHONDRIAL"/>
    <property type="match status" value="1"/>
</dbReference>
<sequence>MPIVTYILRDGDRREIDVPAGTSVMEAAIHGNVRGIDAECGGCLSCATCHVYIDASSTADLPLPDDSELELLDGVAAERRPESRLSCQLVMMAATDGLVVRIPPTQG</sequence>
<accession>A0A0P0RFF8</accession>
<gene>
    <name evidence="8" type="ORF">K788_0005441</name>
</gene>
<dbReference type="InterPro" id="IPR036010">
    <property type="entry name" value="2Fe-2S_ferredoxin-like_sf"/>
</dbReference>
<keyword evidence="3" id="KW-0479">Metal-binding</keyword>
<dbReference type="KEGG" id="bcai:K788_0005441"/>
<dbReference type="GO" id="GO:0046872">
    <property type="term" value="F:metal ion binding"/>
    <property type="evidence" value="ECO:0007669"/>
    <property type="project" value="UniProtKB-KW"/>
</dbReference>
<comment type="cofactor">
    <cofactor evidence="6">
        <name>[2Fe-2S] cluster</name>
        <dbReference type="ChEBI" id="CHEBI:190135"/>
    </cofactor>
</comment>
<keyword evidence="5" id="KW-0411">Iron-sulfur</keyword>
<evidence type="ECO:0000259" key="7">
    <source>
        <dbReference type="PROSITE" id="PS51085"/>
    </source>
</evidence>
<dbReference type="GeneID" id="69971228"/>
<dbReference type="GO" id="GO:0051537">
    <property type="term" value="F:2 iron, 2 sulfur cluster binding"/>
    <property type="evidence" value="ECO:0007669"/>
    <property type="project" value="UniProtKB-KW"/>
</dbReference>
<dbReference type="GO" id="GO:0140647">
    <property type="term" value="P:P450-containing electron transport chain"/>
    <property type="evidence" value="ECO:0007669"/>
    <property type="project" value="InterPro"/>
</dbReference>
<evidence type="ECO:0000313" key="9">
    <source>
        <dbReference type="Proteomes" id="UP000019146"/>
    </source>
</evidence>
<dbReference type="EMBL" id="CP012747">
    <property type="protein sequence ID" value="ALL67393.1"/>
    <property type="molecule type" value="Genomic_DNA"/>
</dbReference>
<dbReference type="RefSeq" id="WP_036000536.1">
    <property type="nucleotide sequence ID" value="NZ_CP012747.1"/>
</dbReference>
<dbReference type="Gene3D" id="3.10.20.30">
    <property type="match status" value="1"/>
</dbReference>
<keyword evidence="2" id="KW-0001">2Fe-2S</keyword>
<dbReference type="AlphaFoldDB" id="A0A0P0RFF8"/>
<dbReference type="PROSITE" id="PS51085">
    <property type="entry name" value="2FE2S_FER_2"/>
    <property type="match status" value="1"/>
</dbReference>
<dbReference type="GO" id="GO:0009055">
    <property type="term" value="F:electron transfer activity"/>
    <property type="evidence" value="ECO:0007669"/>
    <property type="project" value="TreeGrafter"/>
</dbReference>
<organism evidence="8 9">
    <name type="scientific">Paraburkholderia caribensis MBA4</name>
    <dbReference type="NCBI Taxonomy" id="1323664"/>
    <lineage>
        <taxon>Bacteria</taxon>
        <taxon>Pseudomonadati</taxon>
        <taxon>Pseudomonadota</taxon>
        <taxon>Betaproteobacteria</taxon>
        <taxon>Burkholderiales</taxon>
        <taxon>Burkholderiaceae</taxon>
        <taxon>Paraburkholderia</taxon>
    </lineage>
</organism>
<evidence type="ECO:0000256" key="1">
    <source>
        <dbReference type="ARBA" id="ARBA00010914"/>
    </source>
</evidence>